<comment type="caution">
    <text evidence="1">The sequence shown here is derived from an EMBL/GenBank/DDBJ whole genome shotgun (WGS) entry which is preliminary data.</text>
</comment>
<accession>A0ACB9CWZ7</accession>
<name>A0ACB9CWZ7_CICIN</name>
<organism evidence="1 2">
    <name type="scientific">Cichorium intybus</name>
    <name type="common">Chicory</name>
    <dbReference type="NCBI Taxonomy" id="13427"/>
    <lineage>
        <taxon>Eukaryota</taxon>
        <taxon>Viridiplantae</taxon>
        <taxon>Streptophyta</taxon>
        <taxon>Embryophyta</taxon>
        <taxon>Tracheophyta</taxon>
        <taxon>Spermatophyta</taxon>
        <taxon>Magnoliopsida</taxon>
        <taxon>eudicotyledons</taxon>
        <taxon>Gunneridae</taxon>
        <taxon>Pentapetalae</taxon>
        <taxon>asterids</taxon>
        <taxon>campanulids</taxon>
        <taxon>Asterales</taxon>
        <taxon>Asteraceae</taxon>
        <taxon>Cichorioideae</taxon>
        <taxon>Cichorieae</taxon>
        <taxon>Cichoriinae</taxon>
        <taxon>Cichorium</taxon>
    </lineage>
</organism>
<dbReference type="Proteomes" id="UP001055811">
    <property type="component" value="Linkage Group LG05"/>
</dbReference>
<evidence type="ECO:0000313" key="2">
    <source>
        <dbReference type="Proteomes" id="UP001055811"/>
    </source>
</evidence>
<proteinExistence type="predicted"/>
<protein>
    <submittedName>
        <fullName evidence="1">Uncharacterized protein</fullName>
    </submittedName>
</protein>
<evidence type="ECO:0000313" key="1">
    <source>
        <dbReference type="EMBL" id="KAI3738725.1"/>
    </source>
</evidence>
<keyword evidence="2" id="KW-1185">Reference proteome</keyword>
<dbReference type="EMBL" id="CM042013">
    <property type="protein sequence ID" value="KAI3738725.1"/>
    <property type="molecule type" value="Genomic_DNA"/>
</dbReference>
<sequence length="87" mass="10102">MRGQDEWHRSLASSDLLQKRKVVDPAGFQLKSEERREFLQSCLQQVYIIQSDYPSFKIVIVGDGGTDRSQIYELLIPLASDYEFKFS</sequence>
<gene>
    <name evidence="1" type="ORF">L2E82_28841</name>
</gene>
<reference evidence="1 2" key="2">
    <citation type="journal article" date="2022" name="Mol. Ecol. Resour.">
        <title>The genomes of chicory, endive, great burdock and yacon provide insights into Asteraceae paleo-polyploidization history and plant inulin production.</title>
        <authorList>
            <person name="Fan W."/>
            <person name="Wang S."/>
            <person name="Wang H."/>
            <person name="Wang A."/>
            <person name="Jiang F."/>
            <person name="Liu H."/>
            <person name="Zhao H."/>
            <person name="Xu D."/>
            <person name="Zhang Y."/>
        </authorList>
    </citation>
    <scope>NUCLEOTIDE SEQUENCE [LARGE SCALE GENOMIC DNA]</scope>
    <source>
        <strain evidence="2">cv. Punajuju</strain>
        <tissue evidence="1">Leaves</tissue>
    </source>
</reference>
<reference evidence="2" key="1">
    <citation type="journal article" date="2022" name="Mol. Ecol. Resour.">
        <title>The genomes of chicory, endive, great burdock and yacon provide insights into Asteraceae palaeo-polyploidization history and plant inulin production.</title>
        <authorList>
            <person name="Fan W."/>
            <person name="Wang S."/>
            <person name="Wang H."/>
            <person name="Wang A."/>
            <person name="Jiang F."/>
            <person name="Liu H."/>
            <person name="Zhao H."/>
            <person name="Xu D."/>
            <person name="Zhang Y."/>
        </authorList>
    </citation>
    <scope>NUCLEOTIDE SEQUENCE [LARGE SCALE GENOMIC DNA]</scope>
    <source>
        <strain evidence="2">cv. Punajuju</strain>
    </source>
</reference>